<feature type="transmembrane region" description="Helical" evidence="8">
    <location>
        <begin position="195"/>
        <end position="224"/>
    </location>
</feature>
<dbReference type="OMA" id="FRCHNIG"/>
<sequence length="235" mass="27787">PFAEYFNFIPKDKKKFPESAWKLLYYGSAYSFTCYVLFSGKHQFFQDTVLCWKGWRKSMPVPSDIYTIYVVQAGFYFHSIYATVFMDKWRADSIVMICHHILANALILFSFATRYHNIGVIVLFLHDISDIFLEATKIFLCFNSRPNGPFRMFGFLVNAGFLSFALSWFICRLYLYPHKVLHTTGHSGRRLYEDLPFYFFFNSMLWALFAMNIWWFHFILLLIVRVLNGSSRAVS</sequence>
<evidence type="ECO:0000256" key="4">
    <source>
        <dbReference type="ARBA" id="ARBA00022692"/>
    </source>
</evidence>
<feature type="non-terminal residue" evidence="10">
    <location>
        <position position="235"/>
    </location>
</feature>
<dbReference type="Proteomes" id="UP000001593">
    <property type="component" value="Unassembled WGS sequence"/>
</dbReference>
<comment type="pathway">
    <text evidence="3">Sphingolipid metabolism.</text>
</comment>
<evidence type="ECO:0000256" key="5">
    <source>
        <dbReference type="ARBA" id="ARBA00022989"/>
    </source>
</evidence>
<keyword evidence="11" id="KW-1185">Reference proteome</keyword>
<evidence type="ECO:0000259" key="9">
    <source>
        <dbReference type="PROSITE" id="PS50922"/>
    </source>
</evidence>
<dbReference type="eggNOG" id="KOG1607">
    <property type="taxonomic scope" value="Eukaryota"/>
</dbReference>
<dbReference type="PhylomeDB" id="A7REX2"/>
<dbReference type="PANTHER" id="PTHR12560">
    <property type="entry name" value="LONGEVITY ASSURANCE FACTOR 1 LAG1"/>
    <property type="match status" value="1"/>
</dbReference>
<dbReference type="HOGENOM" id="CLU_028277_0_1_1"/>
<dbReference type="EMBL" id="DS469507">
    <property type="protein sequence ID" value="EDO49866.1"/>
    <property type="molecule type" value="Genomic_DNA"/>
</dbReference>
<dbReference type="STRING" id="45351.A7REX2"/>
<feature type="transmembrane region" description="Helical" evidence="8">
    <location>
        <begin position="65"/>
        <end position="86"/>
    </location>
</feature>
<keyword evidence="6 7" id="KW-0472">Membrane</keyword>
<feature type="domain" description="TLC" evidence="9">
    <location>
        <begin position="14"/>
        <end position="228"/>
    </location>
</feature>
<dbReference type="Pfam" id="PF03798">
    <property type="entry name" value="TRAM_LAG1_CLN8"/>
    <property type="match status" value="1"/>
</dbReference>
<feature type="transmembrane region" description="Helical" evidence="8">
    <location>
        <begin position="93"/>
        <end position="112"/>
    </location>
</feature>
<dbReference type="GO" id="GO:0016020">
    <property type="term" value="C:membrane"/>
    <property type="evidence" value="ECO:0007669"/>
    <property type="project" value="UniProtKB-SubCell"/>
</dbReference>
<dbReference type="OrthoDB" id="537032at2759"/>
<dbReference type="PROSITE" id="PS50922">
    <property type="entry name" value="TLC"/>
    <property type="match status" value="1"/>
</dbReference>
<feature type="transmembrane region" description="Helical" evidence="8">
    <location>
        <begin position="23"/>
        <end position="45"/>
    </location>
</feature>
<comment type="subcellular location">
    <subcellularLocation>
        <location evidence="1">Membrane</location>
        <topology evidence="1">Multi-pass membrane protein</topology>
    </subcellularLocation>
</comment>
<dbReference type="PANTHER" id="PTHR12560:SF58">
    <property type="entry name" value="CERAMIDE SYNTHASE 1"/>
    <property type="match status" value="1"/>
</dbReference>
<protein>
    <recommendedName>
        <fullName evidence="9">TLC domain-containing protein</fullName>
    </recommendedName>
</protein>
<evidence type="ECO:0000256" key="1">
    <source>
        <dbReference type="ARBA" id="ARBA00004141"/>
    </source>
</evidence>
<dbReference type="SMART" id="SM00724">
    <property type="entry name" value="TLC"/>
    <property type="match status" value="1"/>
</dbReference>
<keyword evidence="5 8" id="KW-1133">Transmembrane helix</keyword>
<dbReference type="GO" id="GO:0050291">
    <property type="term" value="F:sphingosine N-acyltransferase activity"/>
    <property type="evidence" value="ECO:0000318"/>
    <property type="project" value="GO_Central"/>
</dbReference>
<comment type="pathway">
    <text evidence="2">Lipid metabolism; sphingolipid metabolism.</text>
</comment>
<name>A7REX2_NEMVE</name>
<dbReference type="InterPro" id="IPR016439">
    <property type="entry name" value="Lag1/Lac1-like"/>
</dbReference>
<dbReference type="UniPathway" id="UPA00222"/>
<dbReference type="GO" id="GO:0046513">
    <property type="term" value="P:ceramide biosynthetic process"/>
    <property type="evidence" value="ECO:0000318"/>
    <property type="project" value="GO_Central"/>
</dbReference>
<evidence type="ECO:0000256" key="6">
    <source>
        <dbReference type="ARBA" id="ARBA00023136"/>
    </source>
</evidence>
<feature type="non-terminal residue" evidence="10">
    <location>
        <position position="1"/>
    </location>
</feature>
<gene>
    <name evidence="10" type="ORF">NEMVEDRAFT_v1g79235</name>
</gene>
<feature type="transmembrane region" description="Helical" evidence="8">
    <location>
        <begin position="152"/>
        <end position="175"/>
    </location>
</feature>
<evidence type="ECO:0000256" key="8">
    <source>
        <dbReference type="SAM" id="Phobius"/>
    </source>
</evidence>
<dbReference type="PIRSF" id="PIRSF005225">
    <property type="entry name" value="LAG1_LAC1"/>
    <property type="match status" value="1"/>
</dbReference>
<keyword evidence="4 7" id="KW-0812">Transmembrane</keyword>
<dbReference type="AlphaFoldDB" id="A7REX2"/>
<dbReference type="InParanoid" id="A7REX2"/>
<dbReference type="InterPro" id="IPR006634">
    <property type="entry name" value="TLC-dom"/>
</dbReference>
<dbReference type="KEGG" id="nve:5522174"/>
<accession>A7REX2</accession>
<evidence type="ECO:0000256" key="3">
    <source>
        <dbReference type="ARBA" id="ARBA00004991"/>
    </source>
</evidence>
<reference evidence="10 11" key="1">
    <citation type="journal article" date="2007" name="Science">
        <title>Sea anemone genome reveals ancestral eumetazoan gene repertoire and genomic organization.</title>
        <authorList>
            <person name="Putnam N.H."/>
            <person name="Srivastava M."/>
            <person name="Hellsten U."/>
            <person name="Dirks B."/>
            <person name="Chapman J."/>
            <person name="Salamov A."/>
            <person name="Terry A."/>
            <person name="Shapiro H."/>
            <person name="Lindquist E."/>
            <person name="Kapitonov V.V."/>
            <person name="Jurka J."/>
            <person name="Genikhovich G."/>
            <person name="Grigoriev I.V."/>
            <person name="Lucas S.M."/>
            <person name="Steele R.E."/>
            <person name="Finnerty J.R."/>
            <person name="Technau U."/>
            <person name="Martindale M.Q."/>
            <person name="Rokhsar D.S."/>
        </authorList>
    </citation>
    <scope>NUCLEOTIDE SEQUENCE [LARGE SCALE GENOMIC DNA]</scope>
    <source>
        <strain evidence="11">CH2 X CH6</strain>
    </source>
</reference>
<evidence type="ECO:0000256" key="7">
    <source>
        <dbReference type="PROSITE-ProRule" id="PRU00205"/>
    </source>
</evidence>
<proteinExistence type="predicted"/>
<evidence type="ECO:0000313" key="10">
    <source>
        <dbReference type="EMBL" id="EDO49866.1"/>
    </source>
</evidence>
<evidence type="ECO:0000313" key="11">
    <source>
        <dbReference type="Proteomes" id="UP000001593"/>
    </source>
</evidence>
<evidence type="ECO:0000256" key="2">
    <source>
        <dbReference type="ARBA" id="ARBA00004760"/>
    </source>
</evidence>
<feature type="transmembrane region" description="Helical" evidence="8">
    <location>
        <begin position="118"/>
        <end position="140"/>
    </location>
</feature>
<organism evidence="10 11">
    <name type="scientific">Nematostella vectensis</name>
    <name type="common">Starlet sea anemone</name>
    <dbReference type="NCBI Taxonomy" id="45351"/>
    <lineage>
        <taxon>Eukaryota</taxon>
        <taxon>Metazoa</taxon>
        <taxon>Cnidaria</taxon>
        <taxon>Anthozoa</taxon>
        <taxon>Hexacorallia</taxon>
        <taxon>Actiniaria</taxon>
        <taxon>Edwardsiidae</taxon>
        <taxon>Nematostella</taxon>
    </lineage>
</organism>